<dbReference type="SUPFAM" id="SSF57716">
    <property type="entry name" value="Glucocorticoid receptor-like (DNA-binding domain)"/>
    <property type="match status" value="1"/>
</dbReference>
<keyword evidence="1" id="KW-0863">Zinc-finger</keyword>
<dbReference type="EMBL" id="BQFW01000005">
    <property type="protein sequence ID" value="GJJ71404.1"/>
    <property type="molecule type" value="Genomic_DNA"/>
</dbReference>
<feature type="compositionally biased region" description="Polar residues" evidence="2">
    <location>
        <begin position="614"/>
        <end position="627"/>
    </location>
</feature>
<dbReference type="CDD" id="cd00202">
    <property type="entry name" value="ZnF_GATA"/>
    <property type="match status" value="1"/>
</dbReference>
<dbReference type="InterPro" id="IPR013088">
    <property type="entry name" value="Znf_NHR/GATA"/>
</dbReference>
<evidence type="ECO:0000259" key="3">
    <source>
        <dbReference type="PROSITE" id="PS50114"/>
    </source>
</evidence>
<evidence type="ECO:0000256" key="1">
    <source>
        <dbReference type="PROSITE-ProRule" id="PRU00094"/>
    </source>
</evidence>
<evidence type="ECO:0000256" key="2">
    <source>
        <dbReference type="SAM" id="MobiDB-lite"/>
    </source>
</evidence>
<feature type="region of interest" description="Disordered" evidence="2">
    <location>
        <begin position="74"/>
        <end position="146"/>
    </location>
</feature>
<keyword evidence="5" id="KW-1185">Reference proteome</keyword>
<feature type="compositionally biased region" description="Low complexity" evidence="2">
    <location>
        <begin position="118"/>
        <end position="131"/>
    </location>
</feature>
<feature type="compositionally biased region" description="Basic and acidic residues" evidence="2">
    <location>
        <begin position="219"/>
        <end position="235"/>
    </location>
</feature>
<gene>
    <name evidence="4" type="ORF">EMPS_03754</name>
</gene>
<feature type="region of interest" description="Disordered" evidence="2">
    <location>
        <begin position="160"/>
        <end position="271"/>
    </location>
</feature>
<feature type="compositionally biased region" description="Low complexity" evidence="2">
    <location>
        <begin position="795"/>
        <end position="806"/>
    </location>
</feature>
<dbReference type="Proteomes" id="UP000827284">
    <property type="component" value="Unassembled WGS sequence"/>
</dbReference>
<organism evidence="4 5">
    <name type="scientific">Entomortierella parvispora</name>
    <dbReference type="NCBI Taxonomy" id="205924"/>
    <lineage>
        <taxon>Eukaryota</taxon>
        <taxon>Fungi</taxon>
        <taxon>Fungi incertae sedis</taxon>
        <taxon>Mucoromycota</taxon>
        <taxon>Mortierellomycotina</taxon>
        <taxon>Mortierellomycetes</taxon>
        <taxon>Mortierellales</taxon>
        <taxon>Mortierellaceae</taxon>
        <taxon>Entomortierella</taxon>
    </lineage>
</organism>
<dbReference type="GO" id="GO:0043565">
    <property type="term" value="F:sequence-specific DNA binding"/>
    <property type="evidence" value="ECO:0007669"/>
    <property type="project" value="InterPro"/>
</dbReference>
<feature type="compositionally biased region" description="Polar residues" evidence="2">
    <location>
        <begin position="837"/>
        <end position="847"/>
    </location>
</feature>
<feature type="domain" description="GATA-type" evidence="3">
    <location>
        <begin position="993"/>
        <end position="1029"/>
    </location>
</feature>
<dbReference type="GO" id="GO:0006355">
    <property type="term" value="P:regulation of DNA-templated transcription"/>
    <property type="evidence" value="ECO:0007669"/>
    <property type="project" value="InterPro"/>
</dbReference>
<feature type="compositionally biased region" description="Polar residues" evidence="2">
    <location>
        <begin position="195"/>
        <end position="218"/>
    </location>
</feature>
<feature type="region of interest" description="Disordered" evidence="2">
    <location>
        <begin position="603"/>
        <end position="639"/>
    </location>
</feature>
<evidence type="ECO:0000313" key="5">
    <source>
        <dbReference type="Proteomes" id="UP000827284"/>
    </source>
</evidence>
<keyword evidence="1" id="KW-0479">Metal-binding</keyword>
<dbReference type="Pfam" id="PF00320">
    <property type="entry name" value="GATA"/>
    <property type="match status" value="1"/>
</dbReference>
<protein>
    <recommendedName>
        <fullName evidence="3">GATA-type domain-containing protein</fullName>
    </recommendedName>
</protein>
<feature type="region of interest" description="Disordered" evidence="2">
    <location>
        <begin position="794"/>
        <end position="848"/>
    </location>
</feature>
<feature type="region of interest" description="Disordered" evidence="2">
    <location>
        <begin position="294"/>
        <end position="326"/>
    </location>
</feature>
<dbReference type="PROSITE" id="PS50114">
    <property type="entry name" value="GATA_ZN_FINGER_2"/>
    <property type="match status" value="1"/>
</dbReference>
<feature type="compositionally biased region" description="Low complexity" evidence="2">
    <location>
        <begin position="816"/>
        <end position="826"/>
    </location>
</feature>
<evidence type="ECO:0000313" key="4">
    <source>
        <dbReference type="EMBL" id="GJJ71404.1"/>
    </source>
</evidence>
<feature type="compositionally biased region" description="Polar residues" evidence="2">
    <location>
        <begin position="160"/>
        <end position="174"/>
    </location>
</feature>
<comment type="caution">
    <text evidence="4">The sequence shown here is derived from an EMBL/GenBank/DDBJ whole genome shotgun (WGS) entry which is preliminary data.</text>
</comment>
<dbReference type="SMART" id="SM00401">
    <property type="entry name" value="ZnF_GATA"/>
    <property type="match status" value="1"/>
</dbReference>
<feature type="region of interest" description="Disordered" evidence="2">
    <location>
        <begin position="705"/>
        <end position="759"/>
    </location>
</feature>
<proteinExistence type="predicted"/>
<feature type="compositionally biased region" description="Polar residues" evidence="2">
    <location>
        <begin position="659"/>
        <end position="670"/>
    </location>
</feature>
<keyword evidence="1" id="KW-0862">Zinc</keyword>
<dbReference type="OrthoDB" id="2162994at2759"/>
<feature type="compositionally biased region" description="Low complexity" evidence="2">
    <location>
        <begin position="746"/>
        <end position="759"/>
    </location>
</feature>
<sequence>MTPSTPPIRIPFDKVESLVTSGNSGLTANEILMFVDKGVLHPDSAHAALNILASSSLTKDTMRQTSLTRLNKCVPPGSPTPHHAPSMALGPSSPWAHQHLGTQSKTDHAGSSRTQVRSFRSSSEQLVSSSSHHGRVSTLDDTARRMPVEATRKTTWYSSFSLNPSKATTSSSNVEEGISHPETTLDSTHAPELSATLSDRPSCSTLWQGNPSDFSSSSPEEHPIDEQSYSDHDSFDTESGPPSEFSYDGDVGSSSSWETGRDGRPHYHFSNSLDLNLRPRKRVPRYDDAFGQVYQGMDTPLSTSSQKRNKRKSRSSAQRALDAPELHDLSPGIRLTMPFGTFSNRRKLPTIAELNEEDTFTATALEESSRDVMKARLCSPEKPCDSGIGSEACSPRSHLLARAIDSGILSTYVSKAIDGYCLGQPPSLASQRLQIARQYFAGSGVVQVVPPSGLPLVVPGGGVNVLEYPLLLPEIQHASKERVWMKEDWESGQQVNHIKNHSNKRVRVRNDSMHATASSEYSADADYPYMSRRSSRLSSGPLRNGENDDYPLVGSFLDAHPVDGVSMGTLAKQGNGHKFSLDFILNGYELVNKEGSLISEDEIGLDNGAGSGTGPQAATARQGQGTKSDVKPSQKMLPRRNSIVMSSTKSIAKRVVEKQVSTRATKSVSSPRMAGTLKEGSAPESRADPFMVYFKIKPNGGWYVRTQDNLMDPPPEDDGGGGRGSNAHNDGKNKKVPLVTDGVKDSVSSSSSQATTSSSKLYGEVISSVVHGQSAITSASPGSTLLSHRVKAQHNNNKNNNNNNNNQKASKVDTPSAVSASTSSASPILAHGKKQTAKPNTDRSQVYVTTTTTSITTTVTSVSRSPNDGSKLKVISDEIDLPISTSIPSTSVPFSLMKAPDRNKKLVLTSGFSVGPTLPIRHDRPHTEAEQDAAEALGTLATQASSSSSAPPTRVTYITTTRANAFSPGSPGSLYRQAVPKRSDEATVSANVETTDRACGSCDHMETRLWRYGFNATSLLCNACGLGFRKSMAHCANVEKCAYIPTVAELGRMQRERTFMKWESVRCLSCRGPVLFYRRDQDN</sequence>
<feature type="region of interest" description="Disordered" evidence="2">
    <location>
        <begin position="654"/>
        <end position="684"/>
    </location>
</feature>
<reference evidence="4" key="1">
    <citation type="submission" date="2021-11" db="EMBL/GenBank/DDBJ databases">
        <authorList>
            <person name="Herlambang A."/>
            <person name="Guo Y."/>
            <person name="Takashima Y."/>
            <person name="Nishizawa T."/>
        </authorList>
    </citation>
    <scope>NUCLEOTIDE SEQUENCE</scope>
    <source>
        <strain evidence="4">E1425</strain>
    </source>
</reference>
<name>A0A9P3H7C3_9FUNG</name>
<dbReference type="AlphaFoldDB" id="A0A9P3H7C3"/>
<dbReference type="Gene3D" id="3.30.50.10">
    <property type="entry name" value="Erythroid Transcription Factor GATA-1, subunit A"/>
    <property type="match status" value="1"/>
</dbReference>
<dbReference type="InterPro" id="IPR000679">
    <property type="entry name" value="Znf_GATA"/>
</dbReference>
<accession>A0A9P3H7C3</accession>
<reference evidence="4" key="2">
    <citation type="journal article" date="2022" name="Microbiol. Resour. Announc.">
        <title>Whole-Genome Sequence of Entomortierella parvispora E1425, a Mucoromycotan Fungus Associated with Burkholderiaceae-Related Endosymbiotic Bacteria.</title>
        <authorList>
            <person name="Herlambang A."/>
            <person name="Guo Y."/>
            <person name="Takashima Y."/>
            <person name="Narisawa K."/>
            <person name="Ohta H."/>
            <person name="Nishizawa T."/>
        </authorList>
    </citation>
    <scope>NUCLEOTIDE SEQUENCE</scope>
    <source>
        <strain evidence="4">E1425</strain>
    </source>
</reference>
<dbReference type="GO" id="GO:0008270">
    <property type="term" value="F:zinc ion binding"/>
    <property type="evidence" value="ECO:0007669"/>
    <property type="project" value="UniProtKB-KW"/>
</dbReference>